<dbReference type="GO" id="GO:0036297">
    <property type="term" value="P:interstrand cross-link repair"/>
    <property type="evidence" value="ECO:0007669"/>
    <property type="project" value="TreeGrafter"/>
</dbReference>
<keyword evidence="5" id="KW-1185">Reference proteome</keyword>
<dbReference type="Gene3D" id="3.40.50.12650">
    <property type="match status" value="1"/>
</dbReference>
<dbReference type="EMBL" id="NKXS01007013">
    <property type="protein sequence ID" value="PIN00368.1"/>
    <property type="molecule type" value="Genomic_DNA"/>
</dbReference>
<dbReference type="GO" id="GO:0035312">
    <property type="term" value="F:5'-3' DNA exonuclease activity"/>
    <property type="evidence" value="ECO:0007669"/>
    <property type="project" value="TreeGrafter"/>
</dbReference>
<dbReference type="PANTHER" id="PTHR23240">
    <property type="entry name" value="DNA CROSS-LINK REPAIR PROTEIN PSO2/SNM1-RELATED"/>
    <property type="match status" value="1"/>
</dbReference>
<sequence>MLYTGDFRREKTDSLRKEDLLFYISCVLNIKIWVWPEKLQIMNLLGFHENFTTQTCLTRVCAIPRYSFSVETLEGLSTLHSTLGVMPSGLPWAMNSAKKNGNFLDSSPSASHLEKQDCSKDFASCSKTHDLGGDSGKIQEFIGLLRPINIKGIVSSSSCYIYPCYYFDHLCGAAQAFWRIHRKLENKEGMDRVGTAETKSQRRRKINQVDFFGISVSRVSLLRLSRGAKIADTEYLT</sequence>
<dbReference type="OrthoDB" id="262529at2759"/>
<dbReference type="Proteomes" id="UP000231279">
    <property type="component" value="Unassembled WGS sequence"/>
</dbReference>
<evidence type="ECO:0000313" key="4">
    <source>
        <dbReference type="EMBL" id="PIN00368.1"/>
    </source>
</evidence>
<dbReference type="GO" id="GO:0006303">
    <property type="term" value="P:double-strand break repair via nonhomologous end joining"/>
    <property type="evidence" value="ECO:0007669"/>
    <property type="project" value="TreeGrafter"/>
</dbReference>
<keyword evidence="2" id="KW-0378">Hydrolase</keyword>
<evidence type="ECO:0000256" key="2">
    <source>
        <dbReference type="ARBA" id="ARBA00022801"/>
    </source>
</evidence>
<accession>A0A2G9G4Y2</accession>
<evidence type="ECO:0000256" key="3">
    <source>
        <dbReference type="ARBA" id="ARBA00022839"/>
    </source>
</evidence>
<evidence type="ECO:0000256" key="1">
    <source>
        <dbReference type="ARBA" id="ARBA00022722"/>
    </source>
</evidence>
<protein>
    <submittedName>
        <fullName evidence="4">Uncharacterized protein</fullName>
    </submittedName>
</protein>
<dbReference type="GO" id="GO:0003684">
    <property type="term" value="F:damaged DNA binding"/>
    <property type="evidence" value="ECO:0007669"/>
    <property type="project" value="TreeGrafter"/>
</dbReference>
<keyword evidence="3" id="KW-0269">Exonuclease</keyword>
<dbReference type="PANTHER" id="PTHR23240:SF8">
    <property type="entry name" value="PROTEIN ARTEMIS"/>
    <property type="match status" value="1"/>
</dbReference>
<evidence type="ECO:0000313" key="5">
    <source>
        <dbReference type="Proteomes" id="UP000231279"/>
    </source>
</evidence>
<reference evidence="5" key="1">
    <citation type="journal article" date="2018" name="Gigascience">
        <title>Genome assembly of the Pink Ipe (Handroanthus impetiginosus, Bignoniaceae), a highly valued, ecologically keystone Neotropical timber forest tree.</title>
        <authorList>
            <person name="Silva-Junior O.B."/>
            <person name="Grattapaglia D."/>
            <person name="Novaes E."/>
            <person name="Collevatti R.G."/>
        </authorList>
    </citation>
    <scope>NUCLEOTIDE SEQUENCE [LARGE SCALE GENOMIC DNA]</scope>
    <source>
        <strain evidence="5">cv. UFG-1</strain>
    </source>
</reference>
<dbReference type="STRING" id="429701.A0A2G9G4Y2"/>
<proteinExistence type="predicted"/>
<dbReference type="AlphaFoldDB" id="A0A2G9G4Y2"/>
<keyword evidence="1" id="KW-0540">Nuclease</keyword>
<comment type="caution">
    <text evidence="4">The sequence shown here is derived from an EMBL/GenBank/DDBJ whole genome shotgun (WGS) entry which is preliminary data.</text>
</comment>
<organism evidence="4 5">
    <name type="scientific">Handroanthus impetiginosus</name>
    <dbReference type="NCBI Taxonomy" id="429701"/>
    <lineage>
        <taxon>Eukaryota</taxon>
        <taxon>Viridiplantae</taxon>
        <taxon>Streptophyta</taxon>
        <taxon>Embryophyta</taxon>
        <taxon>Tracheophyta</taxon>
        <taxon>Spermatophyta</taxon>
        <taxon>Magnoliopsida</taxon>
        <taxon>eudicotyledons</taxon>
        <taxon>Gunneridae</taxon>
        <taxon>Pentapetalae</taxon>
        <taxon>asterids</taxon>
        <taxon>lamiids</taxon>
        <taxon>Lamiales</taxon>
        <taxon>Bignoniaceae</taxon>
        <taxon>Crescentiina</taxon>
        <taxon>Tabebuia alliance</taxon>
        <taxon>Handroanthus</taxon>
    </lineage>
</organism>
<name>A0A2G9G4Y2_9LAMI</name>
<gene>
    <name evidence="4" type="ORF">CDL12_27128</name>
</gene>